<feature type="signal peptide" evidence="1">
    <location>
        <begin position="1"/>
        <end position="26"/>
    </location>
</feature>
<reference evidence="3" key="1">
    <citation type="submission" date="2015-10" db="EMBL/GenBank/DDBJ databases">
        <title>Draft Genome Sequences of 11 Lactococcus lactis subspecies cremoris strains.</title>
        <authorList>
            <person name="Wels M."/>
            <person name="Backus L."/>
            <person name="Boekhorst J."/>
            <person name="Dijkstra A."/>
            <person name="Beerthuizen M."/>
            <person name="Kelly W."/>
            <person name="Siezen R."/>
            <person name="Bachmann H."/>
            <person name="Van Hijum S."/>
        </authorList>
    </citation>
    <scope>NUCLEOTIDE SEQUENCE [LARGE SCALE GENOMIC DNA]</scope>
    <source>
        <strain evidence="3">M20</strain>
    </source>
</reference>
<dbReference type="PATRIC" id="fig|1360.114.peg.2095"/>
<feature type="chain" id="PRO_5006891671" description="WxL domain-containing protein" evidence="1">
    <location>
        <begin position="27"/>
        <end position="202"/>
    </location>
</feature>
<evidence type="ECO:0000313" key="2">
    <source>
        <dbReference type="EMBL" id="KSU23488.1"/>
    </source>
</evidence>
<evidence type="ECO:0000256" key="1">
    <source>
        <dbReference type="SAM" id="SignalP"/>
    </source>
</evidence>
<dbReference type="RefSeq" id="WP_058211259.1">
    <property type="nucleotide sequence ID" value="NZ_LKLU01000002.1"/>
</dbReference>
<organism evidence="2 3">
    <name type="scientific">Lactococcus lactis subsp. lactis</name>
    <name type="common">Streptococcus lactis</name>
    <dbReference type="NCBI Taxonomy" id="1360"/>
    <lineage>
        <taxon>Bacteria</taxon>
        <taxon>Bacillati</taxon>
        <taxon>Bacillota</taxon>
        <taxon>Bacilli</taxon>
        <taxon>Lactobacillales</taxon>
        <taxon>Streptococcaceae</taxon>
        <taxon>Lactococcus</taxon>
    </lineage>
</organism>
<protein>
    <recommendedName>
        <fullName evidence="4">WxL domain-containing protein</fullName>
    </recommendedName>
</protein>
<dbReference type="AlphaFoldDB" id="A0A0V8ECC0"/>
<gene>
    <name evidence="2" type="ORF">M20_0111</name>
</gene>
<dbReference type="Proteomes" id="UP000053719">
    <property type="component" value="Unassembled WGS sequence"/>
</dbReference>
<accession>A0A0V8ECC0</accession>
<name>A0A0V8ECC0_LACLL</name>
<evidence type="ECO:0008006" key="4">
    <source>
        <dbReference type="Google" id="ProtNLM"/>
    </source>
</evidence>
<evidence type="ECO:0000313" key="3">
    <source>
        <dbReference type="Proteomes" id="UP000053719"/>
    </source>
</evidence>
<dbReference type="EMBL" id="LKLU01000002">
    <property type="protein sequence ID" value="KSU23488.1"/>
    <property type="molecule type" value="Genomic_DNA"/>
</dbReference>
<keyword evidence="1" id="KW-0732">Signal</keyword>
<proteinExistence type="predicted"/>
<comment type="caution">
    <text evidence="2">The sequence shown here is derived from an EMBL/GenBank/DDBJ whole genome shotgun (WGS) entry which is preliminary data.</text>
</comment>
<sequence length="202" mass="20810">MKKLLGSSLVVVTVLGIGLIANKTFADQTIQGTSATVEVNGTLGADNTNPDSKIPEGDDNWINVTVPTSTIFYNTPTDSAVKSPQYSIVNNSGRPVNVFATSFTADASNVAPSDFNLTLKTVGTGTNAATNATTNLVTAGAINSSLNSQLITLANKDGKLTSAGTPTAGDNKATFTYGGSSSTTTMTQLKYNLGLTFKSVGW</sequence>